<dbReference type="PANTHER" id="PTHR30294">
    <property type="entry name" value="MEMBRANE COMPONENT OF ABC TRANSPORTER YHHJ-RELATED"/>
    <property type="match status" value="1"/>
</dbReference>
<keyword evidence="3 6" id="KW-0812">Transmembrane</keyword>
<dbReference type="GO" id="GO:0140359">
    <property type="term" value="F:ABC-type transporter activity"/>
    <property type="evidence" value="ECO:0007669"/>
    <property type="project" value="InterPro"/>
</dbReference>
<dbReference type="OrthoDB" id="51659at2157"/>
<sequence length="340" mass="38262">MRELIIKDLRLLVREKTIVSLIFFLIFTASFASLITYGLIFLSSPQYVQFSQAKVGVVGECPILKSVIKGKNYANLEEALQDFKLGNIDAIVYLPKENAFSHNFVTVYLPKDELTTFIAASYIKEKLELYELKLREMNGIEVVKLRVFSEKKVDYYKNYSVAFKFIYVALIPLLVVTTAIVSSGLLIDSTTEEFESRSFEILMTTPMSKRKILFYKILSAFTVSAILSAVWISLLYLNKIKIENLPAFSLVAFSVYLIFISSAMLTSLIFKDRERSQLFFSLIAAGIIAISFASKHSFAGVITRTSAGSVFGIWEIVVYFALALALSTVALKFGERRAGE</sequence>
<dbReference type="GO" id="GO:0005886">
    <property type="term" value="C:plasma membrane"/>
    <property type="evidence" value="ECO:0007669"/>
    <property type="project" value="UniProtKB-SubCell"/>
</dbReference>
<evidence type="ECO:0000259" key="7">
    <source>
        <dbReference type="Pfam" id="PF12698"/>
    </source>
</evidence>
<evidence type="ECO:0000313" key="8">
    <source>
        <dbReference type="EMBL" id="ADC64547.1"/>
    </source>
</evidence>
<keyword evidence="9" id="KW-1185">Reference proteome</keyword>
<accession>D3S2L7</accession>
<dbReference type="PaxDb" id="589924-Ferp_0369"/>
<comment type="subcellular location">
    <subcellularLocation>
        <location evidence="1">Cell membrane</location>
        <topology evidence="1">Multi-pass membrane protein</topology>
    </subcellularLocation>
</comment>
<dbReference type="RefSeq" id="WP_012964894.1">
    <property type="nucleotide sequence ID" value="NC_013849.1"/>
</dbReference>
<protein>
    <recommendedName>
        <fullName evidence="7">ABC-2 type transporter transmembrane domain-containing protein</fullName>
    </recommendedName>
</protein>
<dbReference type="HOGENOM" id="CLU_066801_0_0_2"/>
<feature type="transmembrane region" description="Helical" evidence="6">
    <location>
        <begin position="313"/>
        <end position="334"/>
    </location>
</feature>
<evidence type="ECO:0000256" key="1">
    <source>
        <dbReference type="ARBA" id="ARBA00004651"/>
    </source>
</evidence>
<gene>
    <name evidence="8" type="ordered locus">Ferp_0369</name>
</gene>
<dbReference type="PANTHER" id="PTHR30294:SF29">
    <property type="entry name" value="MULTIDRUG ABC TRANSPORTER PERMEASE YBHS-RELATED"/>
    <property type="match status" value="1"/>
</dbReference>
<feature type="transmembrane region" description="Helical" evidence="6">
    <location>
        <begin position="165"/>
        <end position="187"/>
    </location>
</feature>
<dbReference type="InterPro" id="IPR051449">
    <property type="entry name" value="ABC-2_transporter_component"/>
</dbReference>
<feature type="domain" description="ABC-2 type transporter transmembrane" evidence="7">
    <location>
        <begin position="19"/>
        <end position="294"/>
    </location>
</feature>
<keyword evidence="4 6" id="KW-1133">Transmembrane helix</keyword>
<feature type="transmembrane region" description="Helical" evidence="6">
    <location>
        <begin position="213"/>
        <end position="236"/>
    </location>
</feature>
<dbReference type="AlphaFoldDB" id="D3S2L7"/>
<dbReference type="KEGG" id="fpl:Ferp_0369"/>
<name>D3S2L7_FERPA</name>
<reference evidence="8 9" key="2">
    <citation type="journal article" date="2011" name="Stand. Genomic Sci.">
        <title>Complete genome sequence of Ferroglobus placidus AEDII12DO.</title>
        <authorList>
            <person name="Anderson I."/>
            <person name="Risso C."/>
            <person name="Holmes D."/>
            <person name="Lucas S."/>
            <person name="Copeland A."/>
            <person name="Lapidus A."/>
            <person name="Cheng J.F."/>
            <person name="Bruce D."/>
            <person name="Goodwin L."/>
            <person name="Pitluck S."/>
            <person name="Saunders E."/>
            <person name="Brettin T."/>
            <person name="Detter J.C."/>
            <person name="Han C."/>
            <person name="Tapia R."/>
            <person name="Larimer F."/>
            <person name="Land M."/>
            <person name="Hauser L."/>
            <person name="Woyke T."/>
            <person name="Lovley D."/>
            <person name="Kyrpides N."/>
            <person name="Ivanova N."/>
        </authorList>
    </citation>
    <scope>NUCLEOTIDE SEQUENCE [LARGE SCALE GENOMIC DNA]</scope>
    <source>
        <strain evidence="9">DSM 10642 / AEDII12DO</strain>
    </source>
</reference>
<keyword evidence="2" id="KW-1003">Cell membrane</keyword>
<dbReference type="Proteomes" id="UP000002613">
    <property type="component" value="Chromosome"/>
</dbReference>
<evidence type="ECO:0000256" key="3">
    <source>
        <dbReference type="ARBA" id="ARBA00022692"/>
    </source>
</evidence>
<feature type="transmembrane region" description="Helical" evidence="6">
    <location>
        <begin position="21"/>
        <end position="42"/>
    </location>
</feature>
<feature type="transmembrane region" description="Helical" evidence="6">
    <location>
        <begin position="277"/>
        <end position="293"/>
    </location>
</feature>
<dbReference type="InterPro" id="IPR013525">
    <property type="entry name" value="ABC2_TM"/>
</dbReference>
<dbReference type="eggNOG" id="arCOG01470">
    <property type="taxonomic scope" value="Archaea"/>
</dbReference>
<organism evidence="8 9">
    <name type="scientific">Ferroglobus placidus (strain DSM 10642 / AEDII12DO)</name>
    <dbReference type="NCBI Taxonomy" id="589924"/>
    <lineage>
        <taxon>Archaea</taxon>
        <taxon>Methanobacteriati</taxon>
        <taxon>Methanobacteriota</taxon>
        <taxon>Archaeoglobi</taxon>
        <taxon>Archaeoglobales</taxon>
        <taxon>Archaeoglobaceae</taxon>
        <taxon>Ferroglobus</taxon>
    </lineage>
</organism>
<evidence type="ECO:0000256" key="2">
    <source>
        <dbReference type="ARBA" id="ARBA00022475"/>
    </source>
</evidence>
<evidence type="ECO:0000256" key="6">
    <source>
        <dbReference type="SAM" id="Phobius"/>
    </source>
</evidence>
<dbReference type="STRING" id="589924.Ferp_0369"/>
<reference evidence="9" key="1">
    <citation type="submission" date="2010-02" db="EMBL/GenBank/DDBJ databases">
        <title>Complete sequence of Ferroglobus placidus DSM 10642.</title>
        <authorList>
            <consortium name="US DOE Joint Genome Institute"/>
            <person name="Lucas S."/>
            <person name="Copeland A."/>
            <person name="Lapidus A."/>
            <person name="Cheng J.-F."/>
            <person name="Bruce D."/>
            <person name="Goodwin L."/>
            <person name="Pitluck S."/>
            <person name="Saunders E."/>
            <person name="Brettin T."/>
            <person name="Detter J.C."/>
            <person name="Han C."/>
            <person name="Tapia R."/>
            <person name="Larimer F."/>
            <person name="Land M."/>
            <person name="Hauser L."/>
            <person name="Kyrpides N."/>
            <person name="Ivanova N."/>
            <person name="Holmes D."/>
            <person name="Lovley D."/>
            <person name="Kyrpides N."/>
            <person name="Anderson I.J."/>
            <person name="Woyke T."/>
        </authorList>
    </citation>
    <scope>NUCLEOTIDE SEQUENCE [LARGE SCALE GENOMIC DNA]</scope>
    <source>
        <strain evidence="9">DSM 10642 / AEDII12DO</strain>
    </source>
</reference>
<evidence type="ECO:0000313" key="9">
    <source>
        <dbReference type="Proteomes" id="UP000002613"/>
    </source>
</evidence>
<keyword evidence="5 6" id="KW-0472">Membrane</keyword>
<dbReference type="GeneID" id="8777867"/>
<dbReference type="Pfam" id="PF12698">
    <property type="entry name" value="ABC2_membrane_3"/>
    <property type="match status" value="1"/>
</dbReference>
<feature type="transmembrane region" description="Helical" evidence="6">
    <location>
        <begin position="248"/>
        <end position="270"/>
    </location>
</feature>
<evidence type="ECO:0000256" key="5">
    <source>
        <dbReference type="ARBA" id="ARBA00023136"/>
    </source>
</evidence>
<proteinExistence type="predicted"/>
<dbReference type="EMBL" id="CP001899">
    <property type="protein sequence ID" value="ADC64547.1"/>
    <property type="molecule type" value="Genomic_DNA"/>
</dbReference>
<evidence type="ECO:0000256" key="4">
    <source>
        <dbReference type="ARBA" id="ARBA00022989"/>
    </source>
</evidence>